<dbReference type="AlphaFoldDB" id="A0AAE6M9G8"/>
<accession>A0AAE6M9G8</accession>
<dbReference type="Proteomes" id="UP000323594">
    <property type="component" value="Chromosome"/>
</dbReference>
<sequence>MEAFKLAGLVLPWTAKPNRCVELFFIKLFTFWVRCIKKRIDLLKKRCTRSADGSQVFLSGKVSGKTGFGRLQTATPKLI</sequence>
<dbReference type="EMBL" id="CP042817">
    <property type="protein sequence ID" value="QEJ99614.1"/>
    <property type="molecule type" value="Genomic_DNA"/>
</dbReference>
<evidence type="ECO:0000313" key="1">
    <source>
        <dbReference type="EMBL" id="QEJ99614.1"/>
    </source>
</evidence>
<name>A0AAE6M9G8_TREPH</name>
<gene>
    <name evidence="1" type="ORF">FUT82_07640</name>
</gene>
<reference evidence="1 2" key="1">
    <citation type="submission" date="2019-08" db="EMBL/GenBank/DDBJ databases">
        <authorList>
            <person name="Kuhnert P."/>
        </authorList>
    </citation>
    <scope>NUCLEOTIDE SEQUENCE [LARGE SCALE GENOMIC DNA]</scope>
    <source>
        <strain evidence="1 2">B36.5</strain>
    </source>
</reference>
<organism evidence="1 2">
    <name type="scientific">Treponema phagedenis</name>
    <dbReference type="NCBI Taxonomy" id="162"/>
    <lineage>
        <taxon>Bacteria</taxon>
        <taxon>Pseudomonadati</taxon>
        <taxon>Spirochaetota</taxon>
        <taxon>Spirochaetia</taxon>
        <taxon>Spirochaetales</taxon>
        <taxon>Treponemataceae</taxon>
        <taxon>Treponema</taxon>
    </lineage>
</organism>
<protein>
    <submittedName>
        <fullName evidence="1">Uncharacterized protein</fullName>
    </submittedName>
</protein>
<evidence type="ECO:0000313" key="2">
    <source>
        <dbReference type="Proteomes" id="UP000323594"/>
    </source>
</evidence>
<proteinExistence type="predicted"/>